<reference evidence="3 4" key="1">
    <citation type="submission" date="2020-01" db="EMBL/GenBank/DDBJ databases">
        <authorList>
            <consortium name="DOE Joint Genome Institute"/>
            <person name="Haridas S."/>
            <person name="Albert R."/>
            <person name="Binder M."/>
            <person name="Bloem J."/>
            <person name="Labutti K."/>
            <person name="Salamov A."/>
            <person name="Andreopoulos B."/>
            <person name="Baker S.E."/>
            <person name="Barry K."/>
            <person name="Bills G."/>
            <person name="Bluhm B.H."/>
            <person name="Cannon C."/>
            <person name="Castanera R."/>
            <person name="Culley D.E."/>
            <person name="Daum C."/>
            <person name="Ezra D."/>
            <person name="Gonzalez J.B."/>
            <person name="Henrissat B."/>
            <person name="Kuo A."/>
            <person name="Liang C."/>
            <person name="Lipzen A."/>
            <person name="Lutzoni F."/>
            <person name="Magnuson J."/>
            <person name="Mondo S."/>
            <person name="Nolan M."/>
            <person name="Ohm R."/>
            <person name="Pangilinan J."/>
            <person name="Park H.-J.H."/>
            <person name="Ramirez L."/>
            <person name="Alfaro M."/>
            <person name="Sun H."/>
            <person name="Tritt A."/>
            <person name="Yoshinaga Y."/>
            <person name="Zwiers L.-H.L."/>
            <person name="Turgeon B.G."/>
            <person name="Goodwin S.B."/>
            <person name="Spatafora J.W."/>
            <person name="Crous P.W."/>
            <person name="Grigoriev I.V."/>
        </authorList>
    </citation>
    <scope>NUCLEOTIDE SEQUENCE [LARGE SCALE GENOMIC DNA]</scope>
    <source>
        <strain evidence="3 4">CBS 611.86</strain>
    </source>
</reference>
<keyword evidence="4" id="KW-1185">Reference proteome</keyword>
<dbReference type="EMBL" id="JAADJZ010000024">
    <property type="protein sequence ID" value="KAF2867278.1"/>
    <property type="molecule type" value="Genomic_DNA"/>
</dbReference>
<dbReference type="Pfam" id="PF00328">
    <property type="entry name" value="His_Phos_2"/>
    <property type="match status" value="1"/>
</dbReference>
<evidence type="ECO:0000256" key="2">
    <source>
        <dbReference type="SAM" id="SignalP"/>
    </source>
</evidence>
<feature type="chain" id="PRO_5028933593" evidence="2">
    <location>
        <begin position="19"/>
        <end position="477"/>
    </location>
</feature>
<evidence type="ECO:0000256" key="1">
    <source>
        <dbReference type="ARBA" id="ARBA00005375"/>
    </source>
</evidence>
<dbReference type="GO" id="GO:0016791">
    <property type="term" value="F:phosphatase activity"/>
    <property type="evidence" value="ECO:0007669"/>
    <property type="project" value="TreeGrafter"/>
</dbReference>
<dbReference type="Proteomes" id="UP000481861">
    <property type="component" value="Unassembled WGS sequence"/>
</dbReference>
<comment type="caution">
    <text evidence="3">The sequence shown here is derived from an EMBL/GenBank/DDBJ whole genome shotgun (WGS) entry which is preliminary data.</text>
</comment>
<dbReference type="InterPro" id="IPR029033">
    <property type="entry name" value="His_PPase_superfam"/>
</dbReference>
<feature type="signal peptide" evidence="2">
    <location>
        <begin position="1"/>
        <end position="18"/>
    </location>
</feature>
<dbReference type="OrthoDB" id="10262962at2759"/>
<sequence length="477" mass="53016">MYPPKVGLALLWLPPAVAQNSTNATIDLDWHAPEKSWINDLSKVLHGTGTNGFVFNSSVLPSGTPYGTYNWCNMPHVRSEEYPRAAEGYRLEYVEVIHRHHKRTPYASNTFPRESYRWECSDQGLFYYGQPLNPAGNSSAKTYWSVFTSDTNPFAPSGFNGTCQFPQITREGLDDSWQHGKDLYGVYHALLKFLPDDIGDKVTYRVTNNVITSQVAGMVIHGMYQPEDNVPLRIQPIGVDSLEPSYPCPAASALSSSYGVGSTAPNWTAHLTASKPLFDSLDSISGVPSNSNEWHRSFDHYYDNLSARQCHAKELPCNINDSSKCVTQAQADTVYRLGQYEYSFIYRDAPQSLQASTGSYGVFLAELAQNLRDRIAGKNPVIYRHNVAHDGSISRLLSILQIDVMVWVGMGSEVVFEIYSDANNAKKYIRILWGGQVLQSSNPTLGKIDMLDLDIFLAYIDGLVGKGASKVVGFCKS</sequence>
<dbReference type="SUPFAM" id="SSF53254">
    <property type="entry name" value="Phosphoglycerate mutase-like"/>
    <property type="match status" value="1"/>
</dbReference>
<keyword evidence="2" id="KW-0732">Signal</keyword>
<dbReference type="InterPro" id="IPR000560">
    <property type="entry name" value="His_Pase_clade-2"/>
</dbReference>
<organism evidence="3 4">
    <name type="scientific">Massariosphaeria phaeospora</name>
    <dbReference type="NCBI Taxonomy" id="100035"/>
    <lineage>
        <taxon>Eukaryota</taxon>
        <taxon>Fungi</taxon>
        <taxon>Dikarya</taxon>
        <taxon>Ascomycota</taxon>
        <taxon>Pezizomycotina</taxon>
        <taxon>Dothideomycetes</taxon>
        <taxon>Pleosporomycetidae</taxon>
        <taxon>Pleosporales</taxon>
        <taxon>Pleosporales incertae sedis</taxon>
        <taxon>Massariosphaeria</taxon>
    </lineage>
</organism>
<dbReference type="PANTHER" id="PTHR11567">
    <property type="entry name" value="ACID PHOSPHATASE-RELATED"/>
    <property type="match status" value="1"/>
</dbReference>
<gene>
    <name evidence="3" type="ORF">BDV95DRAFT_503460</name>
</gene>
<dbReference type="Gene3D" id="3.40.50.1240">
    <property type="entry name" value="Phosphoglycerate mutase-like"/>
    <property type="match status" value="1"/>
</dbReference>
<proteinExistence type="inferred from homology"/>
<evidence type="ECO:0000313" key="3">
    <source>
        <dbReference type="EMBL" id="KAF2867278.1"/>
    </source>
</evidence>
<accession>A0A7C8M3G6</accession>
<protein>
    <submittedName>
        <fullName evidence="3">Histidine acid phosphatase-like protein</fullName>
    </submittedName>
</protein>
<comment type="similarity">
    <text evidence="1">Belongs to the histidine acid phosphatase family.</text>
</comment>
<dbReference type="InterPro" id="IPR050645">
    <property type="entry name" value="Histidine_acid_phosphatase"/>
</dbReference>
<dbReference type="PANTHER" id="PTHR11567:SF195">
    <property type="entry name" value="ACID PHOSPHATASE, PUTATIVE (AFU_ORTHOLOGUE AFUA_3G14570)-RELATED"/>
    <property type="match status" value="1"/>
</dbReference>
<evidence type="ECO:0000313" key="4">
    <source>
        <dbReference type="Proteomes" id="UP000481861"/>
    </source>
</evidence>
<name>A0A7C8M3G6_9PLEO</name>
<dbReference type="AlphaFoldDB" id="A0A7C8M3G6"/>